<keyword evidence="2" id="KW-0472">Membrane</keyword>
<keyword evidence="2" id="KW-0812">Transmembrane</keyword>
<evidence type="ECO:0000256" key="1">
    <source>
        <dbReference type="SAM" id="Coils"/>
    </source>
</evidence>
<organism evidence="4 5">
    <name type="scientific">Pontibacter ummariensis</name>
    <dbReference type="NCBI Taxonomy" id="1610492"/>
    <lineage>
        <taxon>Bacteria</taxon>
        <taxon>Pseudomonadati</taxon>
        <taxon>Bacteroidota</taxon>
        <taxon>Cytophagia</taxon>
        <taxon>Cytophagales</taxon>
        <taxon>Hymenobacteraceae</taxon>
        <taxon>Pontibacter</taxon>
    </lineage>
</organism>
<keyword evidence="5" id="KW-1185">Reference proteome</keyword>
<dbReference type="RefSeq" id="WP_089320402.1">
    <property type="nucleotide sequence ID" value="NZ_FZOQ01000016.1"/>
</dbReference>
<sequence length="227" mass="25544">MKAFFYPLLLAGALSVTSVSAQQKASEATPAPAPLTRQFNGLKNNANSYRENNQEYKVVNVKSLDAFWKSVQATIVATEQGLINGRETAEKNLEEAQATIAAQQEQITSLKQENAQKEEEVQKSMHDVNSLSVLGLDMQKQVYVLLTAGIILALLIALAVILLQYKSSRTIALKKQNDYNAIDQELNEYKKSARERELKIKRELQTELNRIEELNQEIARLKKQPQL</sequence>
<dbReference type="Proteomes" id="UP000198432">
    <property type="component" value="Unassembled WGS sequence"/>
</dbReference>
<evidence type="ECO:0000313" key="5">
    <source>
        <dbReference type="Proteomes" id="UP000198432"/>
    </source>
</evidence>
<reference evidence="5" key="1">
    <citation type="submission" date="2017-06" db="EMBL/GenBank/DDBJ databases">
        <authorList>
            <person name="Varghese N."/>
            <person name="Submissions S."/>
        </authorList>
    </citation>
    <scope>NUCLEOTIDE SEQUENCE [LARGE SCALE GENOMIC DNA]</scope>
    <source>
        <strain evidence="5">NKM1</strain>
    </source>
</reference>
<proteinExistence type="predicted"/>
<evidence type="ECO:0000313" key="4">
    <source>
        <dbReference type="EMBL" id="SNS90042.1"/>
    </source>
</evidence>
<gene>
    <name evidence="4" type="ORF">SAMN06296052_11651</name>
</gene>
<feature type="chain" id="PRO_5012127716" evidence="3">
    <location>
        <begin position="22"/>
        <end position="227"/>
    </location>
</feature>
<evidence type="ECO:0000256" key="2">
    <source>
        <dbReference type="SAM" id="Phobius"/>
    </source>
</evidence>
<dbReference type="OrthoDB" id="982816at2"/>
<evidence type="ECO:0000256" key="3">
    <source>
        <dbReference type="SAM" id="SignalP"/>
    </source>
</evidence>
<accession>A0A239I9I2</accession>
<dbReference type="EMBL" id="FZOQ01000016">
    <property type="protein sequence ID" value="SNS90042.1"/>
    <property type="molecule type" value="Genomic_DNA"/>
</dbReference>
<name>A0A239I9I2_9BACT</name>
<feature type="coiled-coil region" evidence="1">
    <location>
        <begin position="194"/>
        <end position="224"/>
    </location>
</feature>
<feature type="transmembrane region" description="Helical" evidence="2">
    <location>
        <begin position="142"/>
        <end position="165"/>
    </location>
</feature>
<keyword evidence="2" id="KW-1133">Transmembrane helix</keyword>
<keyword evidence="1" id="KW-0175">Coiled coil</keyword>
<keyword evidence="3" id="KW-0732">Signal</keyword>
<feature type="signal peptide" evidence="3">
    <location>
        <begin position="1"/>
        <end position="21"/>
    </location>
</feature>
<dbReference type="AlphaFoldDB" id="A0A239I9I2"/>
<protein>
    <submittedName>
        <fullName evidence="4">Uncharacterized protein</fullName>
    </submittedName>
</protein>
<feature type="coiled-coil region" evidence="1">
    <location>
        <begin position="86"/>
        <end position="127"/>
    </location>
</feature>